<dbReference type="Pfam" id="PF00672">
    <property type="entry name" value="HAMP"/>
    <property type="match status" value="1"/>
</dbReference>
<comment type="subcellular location">
    <subcellularLocation>
        <location evidence="2">Cell membrane</location>
    </subcellularLocation>
</comment>
<dbReference type="Gene3D" id="1.10.287.130">
    <property type="match status" value="1"/>
</dbReference>
<keyword evidence="16" id="KW-1185">Reference proteome</keyword>
<keyword evidence="6 12" id="KW-0812">Transmembrane</keyword>
<feature type="compositionally biased region" description="Low complexity" evidence="11">
    <location>
        <begin position="112"/>
        <end position="127"/>
    </location>
</feature>
<evidence type="ECO:0000256" key="1">
    <source>
        <dbReference type="ARBA" id="ARBA00000085"/>
    </source>
</evidence>
<dbReference type="Proteomes" id="UP001589750">
    <property type="component" value="Unassembled WGS sequence"/>
</dbReference>
<reference evidence="15 16" key="1">
    <citation type="submission" date="2024-09" db="EMBL/GenBank/DDBJ databases">
        <authorList>
            <person name="Sun Q."/>
            <person name="Mori K."/>
        </authorList>
    </citation>
    <scope>NUCLEOTIDE SEQUENCE [LARGE SCALE GENOMIC DNA]</scope>
    <source>
        <strain evidence="15 16">JCM 9626</strain>
    </source>
</reference>
<dbReference type="GO" id="GO:0005524">
    <property type="term" value="F:ATP binding"/>
    <property type="evidence" value="ECO:0007669"/>
    <property type="project" value="UniProtKB-KW"/>
</dbReference>
<evidence type="ECO:0000259" key="14">
    <source>
        <dbReference type="PROSITE" id="PS50885"/>
    </source>
</evidence>
<dbReference type="InterPro" id="IPR003660">
    <property type="entry name" value="HAMP_dom"/>
</dbReference>
<keyword evidence="5" id="KW-0808">Transferase</keyword>
<dbReference type="PANTHER" id="PTHR45436:SF5">
    <property type="entry name" value="SENSOR HISTIDINE KINASE TRCS"/>
    <property type="match status" value="1"/>
</dbReference>
<dbReference type="SUPFAM" id="SSF47384">
    <property type="entry name" value="Homodimeric domain of signal transducing histidine kinase"/>
    <property type="match status" value="1"/>
</dbReference>
<evidence type="ECO:0000256" key="11">
    <source>
        <dbReference type="SAM" id="MobiDB-lite"/>
    </source>
</evidence>
<evidence type="ECO:0000256" key="5">
    <source>
        <dbReference type="ARBA" id="ARBA00022679"/>
    </source>
</evidence>
<evidence type="ECO:0000313" key="16">
    <source>
        <dbReference type="Proteomes" id="UP001589750"/>
    </source>
</evidence>
<keyword evidence="8 12" id="KW-1133">Transmembrane helix</keyword>
<dbReference type="Pfam" id="PF00512">
    <property type="entry name" value="HisKA"/>
    <property type="match status" value="1"/>
</dbReference>
<evidence type="ECO:0000256" key="3">
    <source>
        <dbReference type="ARBA" id="ARBA00012438"/>
    </source>
</evidence>
<feature type="region of interest" description="Disordered" evidence="11">
    <location>
        <begin position="96"/>
        <end position="155"/>
    </location>
</feature>
<evidence type="ECO:0000256" key="4">
    <source>
        <dbReference type="ARBA" id="ARBA00022553"/>
    </source>
</evidence>
<evidence type="ECO:0000256" key="7">
    <source>
        <dbReference type="ARBA" id="ARBA00022777"/>
    </source>
</evidence>
<keyword evidence="4" id="KW-0597">Phosphoprotein</keyword>
<dbReference type="EC" id="2.7.13.3" evidence="3"/>
<evidence type="ECO:0000256" key="6">
    <source>
        <dbReference type="ARBA" id="ARBA00022692"/>
    </source>
</evidence>
<dbReference type="Gene3D" id="3.30.565.10">
    <property type="entry name" value="Histidine kinase-like ATPase, C-terminal domain"/>
    <property type="match status" value="1"/>
</dbReference>
<proteinExistence type="predicted"/>
<dbReference type="Pfam" id="PF02518">
    <property type="entry name" value="HATPase_c"/>
    <property type="match status" value="1"/>
</dbReference>
<evidence type="ECO:0000256" key="9">
    <source>
        <dbReference type="ARBA" id="ARBA00023012"/>
    </source>
</evidence>
<sequence>MTRRTPDGLHTPSLRRRVTWVVLAAVTLMLLVLGVTTDLVLEARLNGQQRERLVDRARVADALVDQVDGRDLARRLEGDGVSVVLIGPDGDVYAEGPLAGGAAADDRPAGTPPSQQAEQPQAPGSAARPQDGRAPTPPSRPAPRSEDPEVVESGDLLTVTRDLADGSRVELLSDTSDVQDTLGQVRLALLLGALLVLLAAAVAVPLVVGRALAPLGRITEAARSITGGDRGRRLRPSPATSELGRTATAFDDMLDELVGAEARARAAEDRIRTFLSDAAHDLRTPLTGAQAAAELVLRDDPPKAERERVLTTAVREARRAGRLVDDMLLMARIDQGLTLRRDPVDLHEVAAAVVAAREPTAPDVPIALTGAPCTVTGDRDRLSRLLGNLVDNAVNAVRTVPAATAGPRVRIEVGTVGGTVGRWVEVVVRDDGPGVGVGDRERIFDRMVRLDGSRADVEGAAASGSGLGLPIARGIARAHGGDLVCEPTGPEGRGAVFRLTLPGSPTAGA</sequence>
<evidence type="ECO:0000256" key="10">
    <source>
        <dbReference type="ARBA" id="ARBA00023136"/>
    </source>
</evidence>
<protein>
    <recommendedName>
        <fullName evidence="3">histidine kinase</fullName>
        <ecNumber evidence="3">2.7.13.3</ecNumber>
    </recommendedName>
</protein>
<dbReference type="SMART" id="SM00388">
    <property type="entry name" value="HisKA"/>
    <property type="match status" value="1"/>
</dbReference>
<dbReference type="Gene3D" id="6.10.340.10">
    <property type="match status" value="1"/>
</dbReference>
<keyword evidence="7" id="KW-0418">Kinase</keyword>
<dbReference type="PRINTS" id="PR00344">
    <property type="entry name" value="BCTRLSENSOR"/>
</dbReference>
<dbReference type="CDD" id="cd06225">
    <property type="entry name" value="HAMP"/>
    <property type="match status" value="1"/>
</dbReference>
<dbReference type="InterPro" id="IPR005467">
    <property type="entry name" value="His_kinase_dom"/>
</dbReference>
<dbReference type="RefSeq" id="WP_140011707.1">
    <property type="nucleotide sequence ID" value="NZ_JBHMDG010000010.1"/>
</dbReference>
<dbReference type="CDD" id="cd00075">
    <property type="entry name" value="HATPase"/>
    <property type="match status" value="1"/>
</dbReference>
<dbReference type="EMBL" id="JBHMDG010000010">
    <property type="protein sequence ID" value="MFB9313000.1"/>
    <property type="molecule type" value="Genomic_DNA"/>
</dbReference>
<comment type="catalytic activity">
    <reaction evidence="1">
        <text>ATP + protein L-histidine = ADP + protein N-phospho-L-histidine.</text>
        <dbReference type="EC" id="2.7.13.3"/>
    </reaction>
</comment>
<dbReference type="InterPro" id="IPR003661">
    <property type="entry name" value="HisK_dim/P_dom"/>
</dbReference>
<feature type="domain" description="HAMP" evidence="14">
    <location>
        <begin position="209"/>
        <end position="262"/>
    </location>
</feature>
<comment type="caution">
    <text evidence="15">The sequence shown here is derived from an EMBL/GenBank/DDBJ whole genome shotgun (WGS) entry which is preliminary data.</text>
</comment>
<dbReference type="PROSITE" id="PS50109">
    <property type="entry name" value="HIS_KIN"/>
    <property type="match status" value="1"/>
</dbReference>
<accession>A0ABV5K8G9</accession>
<evidence type="ECO:0000259" key="13">
    <source>
        <dbReference type="PROSITE" id="PS50109"/>
    </source>
</evidence>
<keyword evidence="10 12" id="KW-0472">Membrane</keyword>
<feature type="domain" description="Histidine kinase" evidence="13">
    <location>
        <begin position="277"/>
        <end position="505"/>
    </location>
</feature>
<evidence type="ECO:0000256" key="2">
    <source>
        <dbReference type="ARBA" id="ARBA00004236"/>
    </source>
</evidence>
<gene>
    <name evidence="15" type="ORF">ACFFRI_08085</name>
</gene>
<dbReference type="SMART" id="SM00387">
    <property type="entry name" value="HATPase_c"/>
    <property type="match status" value="1"/>
</dbReference>
<dbReference type="PROSITE" id="PS50885">
    <property type="entry name" value="HAMP"/>
    <property type="match status" value="1"/>
</dbReference>
<keyword evidence="15" id="KW-0067">ATP-binding</keyword>
<dbReference type="CDD" id="cd00082">
    <property type="entry name" value="HisKA"/>
    <property type="match status" value="1"/>
</dbReference>
<dbReference type="SUPFAM" id="SSF55874">
    <property type="entry name" value="ATPase domain of HSP90 chaperone/DNA topoisomerase II/histidine kinase"/>
    <property type="match status" value="1"/>
</dbReference>
<dbReference type="InterPro" id="IPR003594">
    <property type="entry name" value="HATPase_dom"/>
</dbReference>
<feature type="transmembrane region" description="Helical" evidence="12">
    <location>
        <begin position="20"/>
        <end position="41"/>
    </location>
</feature>
<keyword evidence="15" id="KW-0547">Nucleotide-binding</keyword>
<organism evidence="15 16">
    <name type="scientific">Nocardioides plantarum</name>
    <dbReference type="NCBI Taxonomy" id="29299"/>
    <lineage>
        <taxon>Bacteria</taxon>
        <taxon>Bacillati</taxon>
        <taxon>Actinomycetota</taxon>
        <taxon>Actinomycetes</taxon>
        <taxon>Propionibacteriales</taxon>
        <taxon>Nocardioidaceae</taxon>
        <taxon>Nocardioides</taxon>
    </lineage>
</organism>
<evidence type="ECO:0000313" key="15">
    <source>
        <dbReference type="EMBL" id="MFB9313000.1"/>
    </source>
</evidence>
<dbReference type="InterPro" id="IPR036890">
    <property type="entry name" value="HATPase_C_sf"/>
</dbReference>
<keyword evidence="9" id="KW-0902">Two-component regulatory system</keyword>
<dbReference type="PANTHER" id="PTHR45436">
    <property type="entry name" value="SENSOR HISTIDINE KINASE YKOH"/>
    <property type="match status" value="1"/>
</dbReference>
<dbReference type="SMART" id="SM00304">
    <property type="entry name" value="HAMP"/>
    <property type="match status" value="1"/>
</dbReference>
<dbReference type="InterPro" id="IPR004358">
    <property type="entry name" value="Sig_transdc_His_kin-like_C"/>
</dbReference>
<name>A0ABV5K8G9_9ACTN</name>
<dbReference type="InterPro" id="IPR050428">
    <property type="entry name" value="TCS_sensor_his_kinase"/>
</dbReference>
<dbReference type="InterPro" id="IPR036097">
    <property type="entry name" value="HisK_dim/P_sf"/>
</dbReference>
<evidence type="ECO:0000256" key="8">
    <source>
        <dbReference type="ARBA" id="ARBA00022989"/>
    </source>
</evidence>
<feature type="transmembrane region" description="Helical" evidence="12">
    <location>
        <begin position="187"/>
        <end position="208"/>
    </location>
</feature>
<evidence type="ECO:0000256" key="12">
    <source>
        <dbReference type="SAM" id="Phobius"/>
    </source>
</evidence>